<evidence type="ECO:0000256" key="1">
    <source>
        <dbReference type="ARBA" id="ARBA00022884"/>
    </source>
</evidence>
<dbReference type="eggNOG" id="KOG0533">
    <property type="taxonomic scope" value="Eukaryota"/>
</dbReference>
<evidence type="ECO:0000256" key="2">
    <source>
        <dbReference type="PROSITE-ProRule" id="PRU00176"/>
    </source>
</evidence>
<dbReference type="InterPro" id="IPR012677">
    <property type="entry name" value="Nucleotide-bd_a/b_plait_sf"/>
</dbReference>
<dbReference type="Proteomes" id="UP000014500">
    <property type="component" value="Unassembled WGS sequence"/>
</dbReference>
<feature type="compositionally biased region" description="Basic residues" evidence="3">
    <location>
        <begin position="49"/>
        <end position="58"/>
    </location>
</feature>
<dbReference type="CDD" id="cd12680">
    <property type="entry name" value="RRM_THOC4"/>
    <property type="match status" value="1"/>
</dbReference>
<dbReference type="SMART" id="SM00360">
    <property type="entry name" value="RRM"/>
    <property type="match status" value="1"/>
</dbReference>
<feature type="domain" description="RRM" evidence="4">
    <location>
        <begin position="93"/>
        <end position="170"/>
    </location>
</feature>
<keyword evidence="6" id="KW-1185">Reference proteome</keyword>
<proteinExistence type="predicted"/>
<dbReference type="Pfam" id="PF13865">
    <property type="entry name" value="FoP_duplication"/>
    <property type="match status" value="1"/>
</dbReference>
<dbReference type="GO" id="GO:0003729">
    <property type="term" value="F:mRNA binding"/>
    <property type="evidence" value="ECO:0007669"/>
    <property type="project" value="TreeGrafter"/>
</dbReference>
<accession>T1JE75</accession>
<evidence type="ECO:0000256" key="3">
    <source>
        <dbReference type="SAM" id="MobiDB-lite"/>
    </source>
</evidence>
<name>T1JE75_STRMM</name>
<dbReference type="EnsemblMetazoa" id="SMAR012114-RA">
    <property type="protein sequence ID" value="SMAR012114-PA"/>
    <property type="gene ID" value="SMAR012114"/>
</dbReference>
<evidence type="ECO:0000313" key="6">
    <source>
        <dbReference type="Proteomes" id="UP000014500"/>
    </source>
</evidence>
<dbReference type="InterPro" id="IPR035979">
    <property type="entry name" value="RBD_domain_sf"/>
</dbReference>
<organism evidence="5 6">
    <name type="scientific">Strigamia maritima</name>
    <name type="common">European centipede</name>
    <name type="synonym">Geophilus maritimus</name>
    <dbReference type="NCBI Taxonomy" id="126957"/>
    <lineage>
        <taxon>Eukaryota</taxon>
        <taxon>Metazoa</taxon>
        <taxon>Ecdysozoa</taxon>
        <taxon>Arthropoda</taxon>
        <taxon>Myriapoda</taxon>
        <taxon>Chilopoda</taxon>
        <taxon>Pleurostigmophora</taxon>
        <taxon>Geophilomorpha</taxon>
        <taxon>Linotaeniidae</taxon>
        <taxon>Strigamia</taxon>
    </lineage>
</organism>
<dbReference type="EMBL" id="JH432116">
    <property type="status" value="NOT_ANNOTATED_CDS"/>
    <property type="molecule type" value="Genomic_DNA"/>
</dbReference>
<feature type="region of interest" description="Disordered" evidence="3">
    <location>
        <begin position="21"/>
        <end position="66"/>
    </location>
</feature>
<sequence>MDNKSQDILDKSLDDIIKMKSNPIRSRRDGNKHATMTSRSRGREEITPRHTRTIRRRSGPKELPKKWQHDMFDNDFTTERRIITRSRFPGQAGKLTVNNLDYGVSDLDMRELFIEFGPLKKAAVHYDKSGRSLGQADVIFERRPDALKALKQYNGVPLDGRPMQISIDDVDRMRNTAVREPVINRIHRGSFGSANDSGRRGARGRGGDRVWRKVPTAEELDAELDAYKMEKMIIE</sequence>
<dbReference type="PhylomeDB" id="T1JE75"/>
<dbReference type="InterPro" id="IPR051229">
    <property type="entry name" value="ALYREF_mRNA_export"/>
</dbReference>
<protein>
    <recommendedName>
        <fullName evidence="4">RRM domain-containing protein</fullName>
    </recommendedName>
</protein>
<reference evidence="6" key="1">
    <citation type="submission" date="2011-05" db="EMBL/GenBank/DDBJ databases">
        <authorList>
            <person name="Richards S.R."/>
            <person name="Qu J."/>
            <person name="Jiang H."/>
            <person name="Jhangiani S.N."/>
            <person name="Agravi P."/>
            <person name="Goodspeed R."/>
            <person name="Gross S."/>
            <person name="Mandapat C."/>
            <person name="Jackson L."/>
            <person name="Mathew T."/>
            <person name="Pu L."/>
            <person name="Thornton R."/>
            <person name="Saada N."/>
            <person name="Wilczek-Boney K.B."/>
            <person name="Lee S."/>
            <person name="Kovar C."/>
            <person name="Wu Y."/>
            <person name="Scherer S.E."/>
            <person name="Worley K.C."/>
            <person name="Muzny D.M."/>
            <person name="Gibbs R."/>
        </authorList>
    </citation>
    <scope>NUCLEOTIDE SEQUENCE</scope>
    <source>
        <strain evidence="6">Brora</strain>
    </source>
</reference>
<dbReference type="Pfam" id="PF00076">
    <property type="entry name" value="RRM_1"/>
    <property type="match status" value="1"/>
</dbReference>
<dbReference type="GO" id="GO:0005634">
    <property type="term" value="C:nucleus"/>
    <property type="evidence" value="ECO:0007669"/>
    <property type="project" value="TreeGrafter"/>
</dbReference>
<dbReference type="AlphaFoldDB" id="T1JE75"/>
<evidence type="ECO:0000313" key="5">
    <source>
        <dbReference type="EnsemblMetazoa" id="SMAR012114-PA"/>
    </source>
</evidence>
<dbReference type="SUPFAM" id="SSF54928">
    <property type="entry name" value="RNA-binding domain, RBD"/>
    <property type="match status" value="1"/>
</dbReference>
<dbReference type="PANTHER" id="PTHR19965">
    <property type="entry name" value="RNA AND EXPORT FACTOR BINDING PROTEIN"/>
    <property type="match status" value="1"/>
</dbReference>
<reference evidence="5" key="2">
    <citation type="submission" date="2015-02" db="UniProtKB">
        <authorList>
            <consortium name="EnsemblMetazoa"/>
        </authorList>
    </citation>
    <scope>IDENTIFICATION</scope>
</reference>
<dbReference type="Gene3D" id="3.30.70.330">
    <property type="match status" value="1"/>
</dbReference>
<dbReference type="SMART" id="SM01218">
    <property type="entry name" value="FoP_duplication"/>
    <property type="match status" value="1"/>
</dbReference>
<dbReference type="InterPro" id="IPR025715">
    <property type="entry name" value="FoP_C"/>
</dbReference>
<dbReference type="HOGENOM" id="CLU_052367_0_0_1"/>
<keyword evidence="1 2" id="KW-0694">RNA-binding</keyword>
<dbReference type="GO" id="GO:0006406">
    <property type="term" value="P:mRNA export from nucleus"/>
    <property type="evidence" value="ECO:0007669"/>
    <property type="project" value="TreeGrafter"/>
</dbReference>
<dbReference type="PROSITE" id="PS50102">
    <property type="entry name" value="RRM"/>
    <property type="match status" value="1"/>
</dbReference>
<dbReference type="PANTHER" id="PTHR19965:SF82">
    <property type="entry name" value="THO COMPLEX SUBUNIT 4"/>
    <property type="match status" value="1"/>
</dbReference>
<dbReference type="STRING" id="126957.T1JE75"/>
<evidence type="ECO:0000259" key="4">
    <source>
        <dbReference type="PROSITE" id="PS50102"/>
    </source>
</evidence>
<dbReference type="OMA" id="RNDYPRD"/>
<dbReference type="InterPro" id="IPR000504">
    <property type="entry name" value="RRM_dom"/>
</dbReference>
<feature type="region of interest" description="Disordered" evidence="3">
    <location>
        <begin position="189"/>
        <end position="209"/>
    </location>
</feature>